<dbReference type="Proteomes" id="UP000799770">
    <property type="component" value="Unassembled WGS sequence"/>
</dbReference>
<sequence length="67" mass="7815">MRWEMIDVSRRSEPILILKLLCCCAFVIHTGIDLVLWTAHLEPRRSARLSGLRIENWSPPRSTARRS</sequence>
<keyword evidence="1" id="KW-1133">Transmembrane helix</keyword>
<name>A0A6A5YTY1_9PLEO</name>
<dbReference type="EMBL" id="ML977341">
    <property type="protein sequence ID" value="KAF2109591.1"/>
    <property type="molecule type" value="Genomic_DNA"/>
</dbReference>
<evidence type="ECO:0000313" key="2">
    <source>
        <dbReference type="EMBL" id="KAF2109591.1"/>
    </source>
</evidence>
<evidence type="ECO:0000313" key="3">
    <source>
        <dbReference type="Proteomes" id="UP000799770"/>
    </source>
</evidence>
<gene>
    <name evidence="2" type="ORF">BDV96DRAFT_584992</name>
</gene>
<keyword evidence="3" id="KW-1185">Reference proteome</keyword>
<organism evidence="2 3">
    <name type="scientific">Lophiotrema nucula</name>
    <dbReference type="NCBI Taxonomy" id="690887"/>
    <lineage>
        <taxon>Eukaryota</taxon>
        <taxon>Fungi</taxon>
        <taxon>Dikarya</taxon>
        <taxon>Ascomycota</taxon>
        <taxon>Pezizomycotina</taxon>
        <taxon>Dothideomycetes</taxon>
        <taxon>Pleosporomycetidae</taxon>
        <taxon>Pleosporales</taxon>
        <taxon>Lophiotremataceae</taxon>
        <taxon>Lophiotrema</taxon>
    </lineage>
</organism>
<feature type="transmembrane region" description="Helical" evidence="1">
    <location>
        <begin position="15"/>
        <end position="39"/>
    </location>
</feature>
<protein>
    <submittedName>
        <fullName evidence="2">Uncharacterized protein</fullName>
    </submittedName>
</protein>
<reference evidence="2" key="1">
    <citation type="journal article" date="2020" name="Stud. Mycol.">
        <title>101 Dothideomycetes genomes: a test case for predicting lifestyles and emergence of pathogens.</title>
        <authorList>
            <person name="Haridas S."/>
            <person name="Albert R."/>
            <person name="Binder M."/>
            <person name="Bloem J."/>
            <person name="Labutti K."/>
            <person name="Salamov A."/>
            <person name="Andreopoulos B."/>
            <person name="Baker S."/>
            <person name="Barry K."/>
            <person name="Bills G."/>
            <person name="Bluhm B."/>
            <person name="Cannon C."/>
            <person name="Castanera R."/>
            <person name="Culley D."/>
            <person name="Daum C."/>
            <person name="Ezra D."/>
            <person name="Gonzalez J."/>
            <person name="Henrissat B."/>
            <person name="Kuo A."/>
            <person name="Liang C."/>
            <person name="Lipzen A."/>
            <person name="Lutzoni F."/>
            <person name="Magnuson J."/>
            <person name="Mondo S."/>
            <person name="Nolan M."/>
            <person name="Ohm R."/>
            <person name="Pangilinan J."/>
            <person name="Park H.-J."/>
            <person name="Ramirez L."/>
            <person name="Alfaro M."/>
            <person name="Sun H."/>
            <person name="Tritt A."/>
            <person name="Yoshinaga Y."/>
            <person name="Zwiers L.-H."/>
            <person name="Turgeon B."/>
            <person name="Goodwin S."/>
            <person name="Spatafora J."/>
            <person name="Crous P."/>
            <person name="Grigoriev I."/>
        </authorList>
    </citation>
    <scope>NUCLEOTIDE SEQUENCE</scope>
    <source>
        <strain evidence="2">CBS 627.86</strain>
    </source>
</reference>
<keyword evidence="1" id="KW-0812">Transmembrane</keyword>
<keyword evidence="1" id="KW-0472">Membrane</keyword>
<accession>A0A6A5YTY1</accession>
<evidence type="ECO:0000256" key="1">
    <source>
        <dbReference type="SAM" id="Phobius"/>
    </source>
</evidence>
<dbReference type="AlphaFoldDB" id="A0A6A5YTY1"/>
<proteinExistence type="predicted"/>